<evidence type="ECO:0000256" key="1">
    <source>
        <dbReference type="SAM" id="MobiDB-lite"/>
    </source>
</evidence>
<reference evidence="2 3" key="1">
    <citation type="journal article" date="2024" name="Nat. Commun.">
        <title>Phylogenomics reveals the evolutionary origins of lichenization in chlorophyte algae.</title>
        <authorList>
            <person name="Puginier C."/>
            <person name="Libourel C."/>
            <person name="Otte J."/>
            <person name="Skaloud P."/>
            <person name="Haon M."/>
            <person name="Grisel S."/>
            <person name="Petersen M."/>
            <person name="Berrin J.G."/>
            <person name="Delaux P.M."/>
            <person name="Dal Grande F."/>
            <person name="Keller J."/>
        </authorList>
    </citation>
    <scope>NUCLEOTIDE SEQUENCE [LARGE SCALE GENOMIC DNA]</scope>
    <source>
        <strain evidence="2 3">SAG 2043</strain>
    </source>
</reference>
<name>A0AAW1QAH8_9CHLO</name>
<accession>A0AAW1QAH8</accession>
<gene>
    <name evidence="2" type="ORF">WJX72_012413</name>
</gene>
<evidence type="ECO:0000313" key="2">
    <source>
        <dbReference type="EMBL" id="KAK9817304.1"/>
    </source>
</evidence>
<proteinExistence type="predicted"/>
<dbReference type="AlphaFoldDB" id="A0AAW1QAH8"/>
<protein>
    <submittedName>
        <fullName evidence="2">Uncharacterized protein</fullName>
    </submittedName>
</protein>
<comment type="caution">
    <text evidence="2">The sequence shown here is derived from an EMBL/GenBank/DDBJ whole genome shotgun (WGS) entry which is preliminary data.</text>
</comment>
<dbReference type="Proteomes" id="UP001489004">
    <property type="component" value="Unassembled WGS sequence"/>
</dbReference>
<dbReference type="EMBL" id="JALJOR010000005">
    <property type="protein sequence ID" value="KAK9817304.1"/>
    <property type="molecule type" value="Genomic_DNA"/>
</dbReference>
<keyword evidence="3" id="KW-1185">Reference proteome</keyword>
<sequence>MDGNYTDIQFGKMTDTYTKQGYKDVLKIPFQPYKSYQYNNCRHQAYESRVFLGRRQIHPETDGSGKYNPRALSQRPGSDLKIPARLVMHQQPVPKSYQ</sequence>
<evidence type="ECO:0000313" key="3">
    <source>
        <dbReference type="Proteomes" id="UP001489004"/>
    </source>
</evidence>
<feature type="region of interest" description="Disordered" evidence="1">
    <location>
        <begin position="57"/>
        <end position="98"/>
    </location>
</feature>
<organism evidence="2 3">
    <name type="scientific">[Myrmecia] bisecta</name>
    <dbReference type="NCBI Taxonomy" id="41462"/>
    <lineage>
        <taxon>Eukaryota</taxon>
        <taxon>Viridiplantae</taxon>
        <taxon>Chlorophyta</taxon>
        <taxon>core chlorophytes</taxon>
        <taxon>Trebouxiophyceae</taxon>
        <taxon>Trebouxiales</taxon>
        <taxon>Trebouxiaceae</taxon>
        <taxon>Myrmecia</taxon>
    </lineage>
</organism>